<gene>
    <name evidence="9" type="ORF">DS031_18885</name>
</gene>
<proteinExistence type="inferred from homology"/>
<evidence type="ECO:0000256" key="1">
    <source>
        <dbReference type="ARBA" id="ARBA00004651"/>
    </source>
</evidence>
<keyword evidence="3" id="KW-1003">Cell membrane</keyword>
<name>A0A366XS95_9BACI</name>
<evidence type="ECO:0000259" key="8">
    <source>
        <dbReference type="Pfam" id="PF09335"/>
    </source>
</evidence>
<keyword evidence="5 7" id="KW-1133">Transmembrane helix</keyword>
<dbReference type="PANTHER" id="PTHR42709">
    <property type="entry name" value="ALKALINE PHOSPHATASE LIKE PROTEIN"/>
    <property type="match status" value="1"/>
</dbReference>
<keyword evidence="6 7" id="KW-0472">Membrane</keyword>
<protein>
    <submittedName>
        <fullName evidence="9">DedA family protein</fullName>
    </submittedName>
</protein>
<feature type="transmembrane region" description="Helical" evidence="7">
    <location>
        <begin position="20"/>
        <end position="43"/>
    </location>
</feature>
<feature type="transmembrane region" description="Helical" evidence="7">
    <location>
        <begin position="171"/>
        <end position="189"/>
    </location>
</feature>
<feature type="transmembrane region" description="Helical" evidence="7">
    <location>
        <begin position="132"/>
        <end position="151"/>
    </location>
</feature>
<dbReference type="RefSeq" id="WP_113807607.1">
    <property type="nucleotide sequence ID" value="NZ_QOCW01000026.1"/>
</dbReference>
<comment type="caution">
    <text evidence="9">The sequence shown here is derived from an EMBL/GenBank/DDBJ whole genome shotgun (WGS) entry which is preliminary data.</text>
</comment>
<feature type="domain" description="VTT" evidence="8">
    <location>
        <begin position="29"/>
        <end position="154"/>
    </location>
</feature>
<reference evidence="9 10" key="1">
    <citation type="submission" date="2018-07" db="EMBL/GenBank/DDBJ databases">
        <title>Lottiidibacillus patelloidae gen. nov., sp. nov., isolated from the intestinal tract of a marine limpet and the reclassification of B. taeanensis BH030017T, B. algicola KMM 3737T and B. hwajinpoensis SW-72T as genus Lottiidibacillus.</title>
        <authorList>
            <person name="Liu R."/>
            <person name="Huang Z."/>
        </authorList>
    </citation>
    <scope>NUCLEOTIDE SEQUENCE [LARGE SCALE GENOMIC DNA]</scope>
    <source>
        <strain evidence="9 10">BH030017</strain>
    </source>
</reference>
<sequence length="210" mass="23968">MESFIYSLAALLKELSYAGIVLALTFEFVPGEIILPLVGYWVYEGEMNLWLACLAGTIGGVTGPLTLYFLGKYLGRSFFVKYGKYIFISEGQLRRAEIFFEKHGSIVAFTARFLPGIRTLISIPCGLTNMNVLLFSIYTFLAMAPITFFYIYLGFRLGPNWSEVAVIADHYMPLAIVGIFLLLLIYLWMKKRVERTNYISIQQFLNLKKK</sequence>
<keyword evidence="10" id="KW-1185">Reference proteome</keyword>
<dbReference type="InterPro" id="IPR051311">
    <property type="entry name" value="DedA_domain"/>
</dbReference>
<dbReference type="EMBL" id="QOCW01000026">
    <property type="protein sequence ID" value="RBW68005.1"/>
    <property type="molecule type" value="Genomic_DNA"/>
</dbReference>
<evidence type="ECO:0000256" key="2">
    <source>
        <dbReference type="ARBA" id="ARBA00010792"/>
    </source>
</evidence>
<feature type="transmembrane region" description="Helical" evidence="7">
    <location>
        <begin position="49"/>
        <end position="71"/>
    </location>
</feature>
<comment type="similarity">
    <text evidence="2">Belongs to the DedA family.</text>
</comment>
<organism evidence="9 10">
    <name type="scientific">Bacillus taeanensis</name>
    <dbReference type="NCBI Taxonomy" id="273032"/>
    <lineage>
        <taxon>Bacteria</taxon>
        <taxon>Bacillati</taxon>
        <taxon>Bacillota</taxon>
        <taxon>Bacilli</taxon>
        <taxon>Bacillales</taxon>
        <taxon>Bacillaceae</taxon>
        <taxon>Bacillus</taxon>
    </lineage>
</organism>
<keyword evidence="4 7" id="KW-0812">Transmembrane</keyword>
<dbReference type="OrthoDB" id="9813426at2"/>
<dbReference type="Pfam" id="PF09335">
    <property type="entry name" value="VTT_dom"/>
    <property type="match status" value="1"/>
</dbReference>
<evidence type="ECO:0000256" key="7">
    <source>
        <dbReference type="SAM" id="Phobius"/>
    </source>
</evidence>
<evidence type="ECO:0000256" key="4">
    <source>
        <dbReference type="ARBA" id="ARBA00022692"/>
    </source>
</evidence>
<dbReference type="InterPro" id="IPR032816">
    <property type="entry name" value="VTT_dom"/>
</dbReference>
<dbReference type="PANTHER" id="PTHR42709:SF6">
    <property type="entry name" value="UNDECAPRENYL PHOSPHATE TRANSPORTER A"/>
    <property type="match status" value="1"/>
</dbReference>
<evidence type="ECO:0000313" key="9">
    <source>
        <dbReference type="EMBL" id="RBW68005.1"/>
    </source>
</evidence>
<dbReference type="AlphaFoldDB" id="A0A366XS95"/>
<evidence type="ECO:0000256" key="3">
    <source>
        <dbReference type="ARBA" id="ARBA00022475"/>
    </source>
</evidence>
<dbReference type="Proteomes" id="UP000253314">
    <property type="component" value="Unassembled WGS sequence"/>
</dbReference>
<comment type="subcellular location">
    <subcellularLocation>
        <location evidence="1">Cell membrane</location>
        <topology evidence="1">Multi-pass membrane protein</topology>
    </subcellularLocation>
</comment>
<evidence type="ECO:0000256" key="5">
    <source>
        <dbReference type="ARBA" id="ARBA00022989"/>
    </source>
</evidence>
<accession>A0A366XS95</accession>
<evidence type="ECO:0000256" key="6">
    <source>
        <dbReference type="ARBA" id="ARBA00023136"/>
    </source>
</evidence>
<dbReference type="GO" id="GO:0005886">
    <property type="term" value="C:plasma membrane"/>
    <property type="evidence" value="ECO:0007669"/>
    <property type="project" value="UniProtKB-SubCell"/>
</dbReference>
<evidence type="ECO:0000313" key="10">
    <source>
        <dbReference type="Proteomes" id="UP000253314"/>
    </source>
</evidence>